<reference evidence="1 2" key="1">
    <citation type="submission" date="2020-10" db="EMBL/GenBank/DDBJ databases">
        <title>Ca. Dormibacterota MAGs.</title>
        <authorList>
            <person name="Montgomery K."/>
        </authorList>
    </citation>
    <scope>NUCLEOTIDE SEQUENCE [LARGE SCALE GENOMIC DNA]</scope>
    <source>
        <strain evidence="1">SC8811_S16_3</strain>
    </source>
</reference>
<dbReference type="AlphaFoldDB" id="A0A934KIS8"/>
<dbReference type="RefSeq" id="WP_338179842.1">
    <property type="nucleotide sequence ID" value="NZ_JAEKNQ010000038.1"/>
</dbReference>
<accession>A0A934KIS8</accession>
<organism evidence="1 2">
    <name type="scientific">Candidatus Dormiibacter inghamiae</name>
    <dbReference type="NCBI Taxonomy" id="3127013"/>
    <lineage>
        <taxon>Bacteria</taxon>
        <taxon>Bacillati</taxon>
        <taxon>Candidatus Dormiibacterota</taxon>
        <taxon>Candidatus Dormibacteria</taxon>
        <taxon>Candidatus Dormibacterales</taxon>
        <taxon>Candidatus Dormibacteraceae</taxon>
        <taxon>Candidatus Dormiibacter</taxon>
    </lineage>
</organism>
<evidence type="ECO:0000313" key="1">
    <source>
        <dbReference type="EMBL" id="MBJ7603583.1"/>
    </source>
</evidence>
<dbReference type="EMBL" id="JAEKNQ010000038">
    <property type="protein sequence ID" value="MBJ7603583.1"/>
    <property type="molecule type" value="Genomic_DNA"/>
</dbReference>
<protein>
    <submittedName>
        <fullName evidence="1">Uncharacterized protein</fullName>
    </submittedName>
</protein>
<evidence type="ECO:0000313" key="2">
    <source>
        <dbReference type="Proteomes" id="UP000620075"/>
    </source>
</evidence>
<dbReference type="Proteomes" id="UP000620075">
    <property type="component" value="Unassembled WGS sequence"/>
</dbReference>
<sequence length="90" mass="9624">MPSLPRLIFADLIKTLPLPFDHKLIATARGLQLIGIVACCLDGRSLTSCACFVDVVKLEGKQGMKALIAGGVADWTGLHTLEWNPIGHSV</sequence>
<comment type="caution">
    <text evidence="1">The sequence shown here is derived from an EMBL/GenBank/DDBJ whole genome shotgun (WGS) entry which is preliminary data.</text>
</comment>
<proteinExistence type="predicted"/>
<name>A0A934KIS8_9BACT</name>
<gene>
    <name evidence="1" type="ORF">JF888_10400</name>
</gene>